<dbReference type="Proteomes" id="UP000324927">
    <property type="component" value="Unassembled WGS sequence"/>
</dbReference>
<organism evidence="1 2">
    <name type="scientific">Azospirillum lipoferum</name>
    <dbReference type="NCBI Taxonomy" id="193"/>
    <lineage>
        <taxon>Bacteria</taxon>
        <taxon>Pseudomonadati</taxon>
        <taxon>Pseudomonadota</taxon>
        <taxon>Alphaproteobacteria</taxon>
        <taxon>Rhodospirillales</taxon>
        <taxon>Azospirillaceae</taxon>
        <taxon>Azospirillum</taxon>
    </lineage>
</organism>
<dbReference type="OrthoDB" id="7295923at2"/>
<sequence>MFGRPAAMAASVGLAILFLSAGWTALPTRNAPSTLAYRLPDGDPAAGDEGMPVFVLRPDHSTLRAGVARMQTGGRIDVTLYDPSDPELTQESEGLLFNADLRVMWLLATDEERAALRRGIEKLGVGLRDAIDAVLRSPEFNDEYRSVLKDVGRQAIDTAWHHPGTKAAYDELVRSAEPVLREAIGRDLRGIVMKRAEPMVWDMLSANVGSVLKLFQDQPWNLTPVEQALEGIQRDVREQGLVEKTTQRILDSWQAKAFMQTFANNAMDAAVRDPRMRDAVHRLLTDQRLGAYLTPASQPANELARLAPQILFGVHPQSDLNALAAYIFRGFITGRPGQLVILTSPRQRDQILALDRFAPRPLLYGVPQ</sequence>
<evidence type="ECO:0000313" key="1">
    <source>
        <dbReference type="EMBL" id="KAA0595475.1"/>
    </source>
</evidence>
<reference evidence="1 2" key="1">
    <citation type="submission" date="2019-08" db="EMBL/GenBank/DDBJ databases">
        <authorList>
            <person name="Grouzdev D."/>
            <person name="Tikhonova E."/>
            <person name="Kravchenko I."/>
        </authorList>
    </citation>
    <scope>NUCLEOTIDE SEQUENCE [LARGE SCALE GENOMIC DNA]</scope>
    <source>
        <strain evidence="1 2">59b</strain>
    </source>
</reference>
<keyword evidence="2" id="KW-1185">Reference proteome</keyword>
<dbReference type="AlphaFoldDB" id="A0A5A9GNS6"/>
<gene>
    <name evidence="1" type="ORF">FZ942_16175</name>
</gene>
<dbReference type="EMBL" id="VTTN01000006">
    <property type="protein sequence ID" value="KAA0595475.1"/>
    <property type="molecule type" value="Genomic_DNA"/>
</dbReference>
<protein>
    <submittedName>
        <fullName evidence="1">Uncharacterized protein</fullName>
    </submittedName>
</protein>
<comment type="caution">
    <text evidence="1">The sequence shown here is derived from an EMBL/GenBank/DDBJ whole genome shotgun (WGS) entry which is preliminary data.</text>
</comment>
<evidence type="ECO:0000313" key="2">
    <source>
        <dbReference type="Proteomes" id="UP000324927"/>
    </source>
</evidence>
<accession>A0A5A9GNS6</accession>
<name>A0A5A9GNS6_AZOLI</name>
<proteinExistence type="predicted"/>